<dbReference type="SUPFAM" id="SSF89550">
    <property type="entry name" value="PHP domain-like"/>
    <property type="match status" value="1"/>
</dbReference>
<comment type="caution">
    <text evidence="8">The sequence shown here is derived from an EMBL/GenBank/DDBJ whole genome shotgun (WGS) entry which is preliminary data.</text>
</comment>
<dbReference type="InterPro" id="IPR004805">
    <property type="entry name" value="DnaE2/DnaE/PolC"/>
</dbReference>
<keyword evidence="9" id="KW-1185">Reference proteome</keyword>
<dbReference type="PANTHER" id="PTHR32294">
    <property type="entry name" value="DNA POLYMERASE III SUBUNIT ALPHA"/>
    <property type="match status" value="1"/>
</dbReference>
<evidence type="ECO:0000256" key="2">
    <source>
        <dbReference type="ARBA" id="ARBA00022679"/>
    </source>
</evidence>
<accession>A0ABT5BDE1</accession>
<dbReference type="Pfam" id="PF17657">
    <property type="entry name" value="DNA_pol3_finger"/>
    <property type="match status" value="1"/>
</dbReference>
<name>A0ABT5BDE1_9BACT</name>
<dbReference type="InterPro" id="IPR004013">
    <property type="entry name" value="PHP_dom"/>
</dbReference>
<gene>
    <name evidence="8" type="ORF">POL58_30750</name>
</gene>
<evidence type="ECO:0000256" key="4">
    <source>
        <dbReference type="ARBA" id="ARBA00022705"/>
    </source>
</evidence>
<keyword evidence="2" id="KW-0808">Transferase</keyword>
<keyword evidence="4" id="KW-0235">DNA replication</keyword>
<evidence type="ECO:0000313" key="8">
    <source>
        <dbReference type="EMBL" id="MDC0672167.1"/>
    </source>
</evidence>
<organism evidence="8 9">
    <name type="scientific">Nannocystis radixulma</name>
    <dbReference type="NCBI Taxonomy" id="2995305"/>
    <lineage>
        <taxon>Bacteria</taxon>
        <taxon>Pseudomonadati</taxon>
        <taxon>Myxococcota</taxon>
        <taxon>Polyangia</taxon>
        <taxon>Nannocystales</taxon>
        <taxon>Nannocystaceae</taxon>
        <taxon>Nannocystis</taxon>
    </lineage>
</organism>
<dbReference type="InterPro" id="IPR029460">
    <property type="entry name" value="DNAPol_HHH"/>
</dbReference>
<keyword evidence="3" id="KW-0548">Nucleotidyltransferase</keyword>
<proteinExistence type="predicted"/>
<dbReference type="RefSeq" id="WP_272003468.1">
    <property type="nucleotide sequence ID" value="NZ_JAQNDN010000019.1"/>
</dbReference>
<feature type="domain" description="Polymerase/histidinol phosphatase N-terminal" evidence="7">
    <location>
        <begin position="3"/>
        <end position="70"/>
    </location>
</feature>
<dbReference type="Pfam" id="PF07733">
    <property type="entry name" value="DNA_pol3_alpha"/>
    <property type="match status" value="1"/>
</dbReference>
<dbReference type="Pfam" id="PF14579">
    <property type="entry name" value="HHH_6"/>
    <property type="match status" value="1"/>
</dbReference>
<comment type="catalytic activity">
    <reaction evidence="6">
        <text>DNA(n) + a 2'-deoxyribonucleoside 5'-triphosphate = DNA(n+1) + diphosphate</text>
        <dbReference type="Rhea" id="RHEA:22508"/>
        <dbReference type="Rhea" id="RHEA-COMP:17339"/>
        <dbReference type="Rhea" id="RHEA-COMP:17340"/>
        <dbReference type="ChEBI" id="CHEBI:33019"/>
        <dbReference type="ChEBI" id="CHEBI:61560"/>
        <dbReference type="ChEBI" id="CHEBI:173112"/>
        <dbReference type="EC" id="2.7.7.7"/>
    </reaction>
</comment>
<dbReference type="SMART" id="SM00481">
    <property type="entry name" value="POLIIIAc"/>
    <property type="match status" value="1"/>
</dbReference>
<dbReference type="EMBL" id="JAQNDN010000019">
    <property type="protein sequence ID" value="MDC0672167.1"/>
    <property type="molecule type" value="Genomic_DNA"/>
</dbReference>
<dbReference type="InterPro" id="IPR011708">
    <property type="entry name" value="DNA_pol3_alpha_NTPase_dom"/>
</dbReference>
<dbReference type="InterPro" id="IPR040982">
    <property type="entry name" value="DNA_pol3_finger"/>
</dbReference>
<reference evidence="8 9" key="1">
    <citation type="submission" date="2022-11" db="EMBL/GenBank/DDBJ databases">
        <title>Minimal conservation of predation-associated metabolite biosynthetic gene clusters underscores biosynthetic potential of Myxococcota including descriptions for ten novel species: Archangium lansinium sp. nov., Myxococcus landrumus sp. nov., Nannocystis bai.</title>
        <authorList>
            <person name="Ahearne A."/>
            <person name="Stevens C."/>
            <person name="Dowd S."/>
        </authorList>
    </citation>
    <scope>NUCLEOTIDE SEQUENCE [LARGE SCALE GENOMIC DNA]</scope>
    <source>
        <strain evidence="8 9">NCELM</strain>
    </source>
</reference>
<evidence type="ECO:0000313" key="9">
    <source>
        <dbReference type="Proteomes" id="UP001217838"/>
    </source>
</evidence>
<dbReference type="Pfam" id="PF02811">
    <property type="entry name" value="PHP"/>
    <property type="match status" value="1"/>
</dbReference>
<evidence type="ECO:0000256" key="5">
    <source>
        <dbReference type="ARBA" id="ARBA00022932"/>
    </source>
</evidence>
<dbReference type="EC" id="2.7.7.7" evidence="1"/>
<dbReference type="InterPro" id="IPR016195">
    <property type="entry name" value="Pol/histidinol_Pase-like"/>
</dbReference>
<protein>
    <recommendedName>
        <fullName evidence="1">DNA-directed DNA polymerase</fullName>
        <ecNumber evidence="1">2.7.7.7</ecNumber>
    </recommendedName>
</protein>
<evidence type="ECO:0000259" key="7">
    <source>
        <dbReference type="SMART" id="SM00481"/>
    </source>
</evidence>
<evidence type="ECO:0000256" key="3">
    <source>
        <dbReference type="ARBA" id="ARBA00022695"/>
    </source>
</evidence>
<dbReference type="Proteomes" id="UP001217838">
    <property type="component" value="Unassembled WGS sequence"/>
</dbReference>
<dbReference type="InterPro" id="IPR003141">
    <property type="entry name" value="Pol/His_phosphatase_N"/>
</dbReference>
<keyword evidence="5" id="KW-0239">DNA-directed DNA polymerase</keyword>
<dbReference type="Gene3D" id="3.20.20.140">
    <property type="entry name" value="Metal-dependent hydrolases"/>
    <property type="match status" value="2"/>
</dbReference>
<sequence>MLTLLHVKSEYSLGQGTATPSELVRCAADHGYSALALTDVETLAGQVEFHHAARVAGIRAITGVELRDGFGPGELGRIRGRLVLLARDLAGYASLCRIVTRRRAGAPRNNLDDCLAESPTGLFYLSDDASVLSALQRAGVDAAALRRLRPPDDRSPVSTFRAVADPDVVMLDHHDRELQRVLVAIRQQRPLADIAPAAAGGGSMPDPRTLRASFADDPAAVDESSHLAEACTLDLTTVRAALPRWRGPHGESPEEHMHALARARLQAGRAAGCWRDPAYDTRLADELAVVGELGFFGYFAIVCEITDEARRRGIDVAARGSAASSLLAHVLGITPLDPLAHGLHFQRFLHAGRRELPDIDLDLPSNRRDALIEWVLGRFGAERAARVSTMQRLARRSASRELARALGLPQGDDIDDDDRLPAALQSPAHQDLLARLIGKPHHLSVHPGGVVVAEPHLLALAPLERVPSGMVVTQYDMRSLARLGLVKIDLLGNRALSALADARRFAGDVGLAPADDPRTRQLVRAVDTLGCFQIESPPVRATLSKLPIDGVDDVMAALAVVRPGPASGGARAAYIRRARGEEPALAQHPRLQSVLRASRGMMIYDEDVTASIAAMTGWSLEQADAARATLVEAEPADLAPLQRRFIGAAGRTGIAGADALAVWDTAVRFAAYSFNKAHAAGYAHLAWQVAAMKAHHPAAFACGVLDHYGGHYPLRTIAADLARHGVRLLAPTVAHANVHTTLAPDGVRVGLGHVKHLTRAAMRQIVHARPFSDLAALLRAVPLGARELRALVLCGACDDLAPLSADAYPIAHEELLAHLERDRDPAALADFVARAPAGPAADLYRRLVRVRNELTFLHMHLSDHPLRILRDEARRAGCIPTCEVPGRAGRQIRVAGLIAASRRHRDGHGRTMQFVTLEDETGLVEAVVAADVYAALGDPIRNPGPVMLTGRAVVDRGHAHVDVSQVLPFHRRPRPFADLARG</sequence>
<evidence type="ECO:0000256" key="1">
    <source>
        <dbReference type="ARBA" id="ARBA00012417"/>
    </source>
</evidence>
<evidence type="ECO:0000256" key="6">
    <source>
        <dbReference type="ARBA" id="ARBA00049244"/>
    </source>
</evidence>